<organism evidence="2 3">
    <name type="scientific">Coemansia biformis</name>
    <dbReference type="NCBI Taxonomy" id="1286918"/>
    <lineage>
        <taxon>Eukaryota</taxon>
        <taxon>Fungi</taxon>
        <taxon>Fungi incertae sedis</taxon>
        <taxon>Zoopagomycota</taxon>
        <taxon>Kickxellomycotina</taxon>
        <taxon>Kickxellomycetes</taxon>
        <taxon>Kickxellales</taxon>
        <taxon>Kickxellaceae</taxon>
        <taxon>Coemansia</taxon>
    </lineage>
</organism>
<dbReference type="AlphaFoldDB" id="A0A9W7YEZ7"/>
<dbReference type="EMBL" id="JANBOI010000115">
    <property type="protein sequence ID" value="KAJ1733799.1"/>
    <property type="molecule type" value="Genomic_DNA"/>
</dbReference>
<evidence type="ECO:0000313" key="3">
    <source>
        <dbReference type="Proteomes" id="UP001143981"/>
    </source>
</evidence>
<protein>
    <submittedName>
        <fullName evidence="2">Uncharacterized protein</fullName>
    </submittedName>
</protein>
<accession>A0A9W7YEZ7</accession>
<reference evidence="2" key="1">
    <citation type="submission" date="2022-07" db="EMBL/GenBank/DDBJ databases">
        <title>Phylogenomic reconstructions and comparative analyses of Kickxellomycotina fungi.</title>
        <authorList>
            <person name="Reynolds N.K."/>
            <person name="Stajich J.E."/>
            <person name="Barry K."/>
            <person name="Grigoriev I.V."/>
            <person name="Crous P."/>
            <person name="Smith M.E."/>
        </authorList>
    </citation>
    <scope>NUCLEOTIDE SEQUENCE</scope>
    <source>
        <strain evidence="2">BCRC 34381</strain>
    </source>
</reference>
<proteinExistence type="predicted"/>
<evidence type="ECO:0000313" key="2">
    <source>
        <dbReference type="EMBL" id="KAJ1733799.1"/>
    </source>
</evidence>
<dbReference type="OrthoDB" id="5565689at2759"/>
<dbReference type="Proteomes" id="UP001143981">
    <property type="component" value="Unassembled WGS sequence"/>
</dbReference>
<evidence type="ECO:0000256" key="1">
    <source>
        <dbReference type="SAM" id="MobiDB-lite"/>
    </source>
</evidence>
<sequence length="260" mass="27915">MRSSARSGNATGCESPMSASSAAMDGQRSSRSSLYQARLLGSIDECLGEALQQDAIGACGDATGRAGTGRADTNSTDNLNLSMLFDDVITGTGSSFNIRGCSLEGLSAFNSSFFASQERLFPRCLGDTTISDLGNSRYSARLLEPVTPTWPAYGTENRSIDTLPEYVPRAELPPPYLVTPLASQESPGRRLPHGARHMGRSRANLDNSSTCSIEQWGSQTFPSVYQSQPAMPYDAGAISGRPLADSREALDIRHFPRRMC</sequence>
<comment type="caution">
    <text evidence="2">The sequence shown here is derived from an EMBL/GenBank/DDBJ whole genome shotgun (WGS) entry which is preliminary data.</text>
</comment>
<gene>
    <name evidence="2" type="ORF">LPJ61_001387</name>
</gene>
<feature type="region of interest" description="Disordered" evidence="1">
    <location>
        <begin position="1"/>
        <end position="26"/>
    </location>
</feature>
<name>A0A9W7YEZ7_9FUNG</name>
<keyword evidence="3" id="KW-1185">Reference proteome</keyword>